<dbReference type="InterPro" id="IPR036188">
    <property type="entry name" value="FAD/NAD-bd_sf"/>
</dbReference>
<keyword evidence="7 12" id="KW-1133">Transmembrane helix</keyword>
<proteinExistence type="inferred from homology"/>
<dbReference type="Gene3D" id="3.50.50.60">
    <property type="entry name" value="FAD/NAD(P)-binding domain"/>
    <property type="match status" value="1"/>
</dbReference>
<evidence type="ECO:0000313" key="15">
    <source>
        <dbReference type="Proteomes" id="UP000720189"/>
    </source>
</evidence>
<evidence type="ECO:0000256" key="3">
    <source>
        <dbReference type="ARBA" id="ARBA00007992"/>
    </source>
</evidence>
<dbReference type="GO" id="GO:0016020">
    <property type="term" value="C:membrane"/>
    <property type="evidence" value="ECO:0007669"/>
    <property type="project" value="UniProtKB-SubCell"/>
</dbReference>
<dbReference type="EMBL" id="JAGMUX010000014">
    <property type="protein sequence ID" value="KAH7240244.1"/>
    <property type="molecule type" value="Genomic_DNA"/>
</dbReference>
<dbReference type="GO" id="GO:0004497">
    <property type="term" value="F:monooxygenase activity"/>
    <property type="evidence" value="ECO:0007669"/>
    <property type="project" value="UniProtKB-KW"/>
</dbReference>
<dbReference type="PANTHER" id="PTHR47356">
    <property type="entry name" value="FAD-DEPENDENT MONOOXYGENASE ASQG-RELATED"/>
    <property type="match status" value="1"/>
</dbReference>
<dbReference type="GO" id="GO:0071949">
    <property type="term" value="F:FAD binding"/>
    <property type="evidence" value="ECO:0007669"/>
    <property type="project" value="InterPro"/>
</dbReference>
<evidence type="ECO:0000256" key="8">
    <source>
        <dbReference type="ARBA" id="ARBA00023002"/>
    </source>
</evidence>
<keyword evidence="8" id="KW-0560">Oxidoreductase</keyword>
<dbReference type="InterPro" id="IPR002938">
    <property type="entry name" value="FAD-bd"/>
</dbReference>
<evidence type="ECO:0000256" key="1">
    <source>
        <dbReference type="ARBA" id="ARBA00001974"/>
    </source>
</evidence>
<comment type="caution">
    <text evidence="14">The sequence shown here is derived from an EMBL/GenBank/DDBJ whole genome shotgun (WGS) entry which is preliminary data.</text>
</comment>
<accession>A0A9P9GIN9</accession>
<reference evidence="14" key="1">
    <citation type="journal article" date="2021" name="Nat. Commun.">
        <title>Genetic determinants of endophytism in the Arabidopsis root mycobiome.</title>
        <authorList>
            <person name="Mesny F."/>
            <person name="Miyauchi S."/>
            <person name="Thiergart T."/>
            <person name="Pickel B."/>
            <person name="Atanasova L."/>
            <person name="Karlsson M."/>
            <person name="Huettel B."/>
            <person name="Barry K.W."/>
            <person name="Haridas S."/>
            <person name="Chen C."/>
            <person name="Bauer D."/>
            <person name="Andreopoulos W."/>
            <person name="Pangilinan J."/>
            <person name="LaButti K."/>
            <person name="Riley R."/>
            <person name="Lipzen A."/>
            <person name="Clum A."/>
            <person name="Drula E."/>
            <person name="Henrissat B."/>
            <person name="Kohler A."/>
            <person name="Grigoriev I.V."/>
            <person name="Martin F.M."/>
            <person name="Hacquard S."/>
        </authorList>
    </citation>
    <scope>NUCLEOTIDE SEQUENCE</scope>
    <source>
        <strain evidence="14">MPI-CAGE-AT-0023</strain>
    </source>
</reference>
<evidence type="ECO:0000256" key="6">
    <source>
        <dbReference type="ARBA" id="ARBA00022827"/>
    </source>
</evidence>
<dbReference type="PRINTS" id="PR00420">
    <property type="entry name" value="RNGMNOXGNASE"/>
</dbReference>
<name>A0A9P9GIN9_FUSRE</name>
<keyword evidence="15" id="KW-1185">Reference proteome</keyword>
<feature type="region of interest" description="Disordered" evidence="11">
    <location>
        <begin position="1"/>
        <end position="31"/>
    </location>
</feature>
<dbReference type="SUPFAM" id="SSF51905">
    <property type="entry name" value="FAD/NAD(P)-binding domain"/>
    <property type="match status" value="1"/>
</dbReference>
<evidence type="ECO:0000313" key="14">
    <source>
        <dbReference type="EMBL" id="KAH7240244.1"/>
    </source>
</evidence>
<gene>
    <name evidence="14" type="ORF">BKA55DRAFT_666140</name>
</gene>
<evidence type="ECO:0000256" key="5">
    <source>
        <dbReference type="ARBA" id="ARBA00022692"/>
    </source>
</evidence>
<evidence type="ECO:0000256" key="11">
    <source>
        <dbReference type="SAM" id="MobiDB-lite"/>
    </source>
</evidence>
<evidence type="ECO:0000256" key="2">
    <source>
        <dbReference type="ARBA" id="ARBA00004370"/>
    </source>
</evidence>
<keyword evidence="10 12" id="KW-0472">Membrane</keyword>
<sequence length="532" mass="58973">MSQFSPGTATMRLAKSAAPSSVPGVPAPGSVDAKVHTAGRADVSKHADDYSGSRFLGGSVSGLSLANMLEKFNIEYVLLEAHSQIAPQLGASMGLLPGGLRILDQLGCYDRVREIVGDCYYQPSLRLFNGKILDKEKPKSFSEQLEERTGYPQIFIDRQMLLQILFDNIQAKDRVMTQKRVVRVETAENQVHVQTHDGSTYTGDIVVGADGVHSAVRKEMWRNGLESDPGSFRLDEDKALAADSKCIFGISKRPKSLPNTALQINAFFDGRNYMMLSAPGDRLYWFMFQDMDKATGSDIPRFTTEDEINLAKEHFGDQVTESTTFGDVYENRLQTALVSLEEHVFARWHFRRIITIGDAAHKVHPNTAQGGNGAIETSAVLLNTLLRRLDERSKLSEEDIESVFAEVQTSRFARAANALEQGRRTSSISTRDTLASRLFVHYLLPWFGDRIIMWLAIKHAETGPVIERLPVPKRHGVTLPHSGTVTKPRSSKVPWGLGAFGATLVAVLLYFSRRSDWPNAFATLSSGHLGYL</sequence>
<evidence type="ECO:0000256" key="9">
    <source>
        <dbReference type="ARBA" id="ARBA00023033"/>
    </source>
</evidence>
<comment type="subcellular location">
    <subcellularLocation>
        <location evidence="2">Membrane</location>
    </subcellularLocation>
</comment>
<dbReference type="GeneID" id="70227725"/>
<evidence type="ECO:0000256" key="7">
    <source>
        <dbReference type="ARBA" id="ARBA00022989"/>
    </source>
</evidence>
<evidence type="ECO:0000256" key="12">
    <source>
        <dbReference type="SAM" id="Phobius"/>
    </source>
</evidence>
<comment type="similarity">
    <text evidence="3">Belongs to the paxM FAD-dependent monooxygenase family.</text>
</comment>
<dbReference type="Pfam" id="PF01494">
    <property type="entry name" value="FAD_binding_3"/>
    <property type="match status" value="1"/>
</dbReference>
<dbReference type="AlphaFoldDB" id="A0A9P9GIN9"/>
<keyword evidence="9" id="KW-0503">Monooxygenase</keyword>
<feature type="domain" description="FAD-binding" evidence="13">
    <location>
        <begin position="57"/>
        <end position="390"/>
    </location>
</feature>
<dbReference type="PANTHER" id="PTHR47356:SF2">
    <property type="entry name" value="FAD-BINDING DOMAIN-CONTAINING PROTEIN-RELATED"/>
    <property type="match status" value="1"/>
</dbReference>
<dbReference type="RefSeq" id="XP_046046038.1">
    <property type="nucleotide sequence ID" value="XM_046197771.1"/>
</dbReference>
<keyword evidence="6" id="KW-0274">FAD</keyword>
<comment type="cofactor">
    <cofactor evidence="1">
        <name>FAD</name>
        <dbReference type="ChEBI" id="CHEBI:57692"/>
    </cofactor>
</comment>
<keyword evidence="4" id="KW-0285">Flavoprotein</keyword>
<dbReference type="OrthoDB" id="10029326at2759"/>
<feature type="compositionally biased region" description="Low complexity" evidence="11">
    <location>
        <begin position="16"/>
        <end position="31"/>
    </location>
</feature>
<evidence type="ECO:0000256" key="4">
    <source>
        <dbReference type="ARBA" id="ARBA00022630"/>
    </source>
</evidence>
<dbReference type="Proteomes" id="UP000720189">
    <property type="component" value="Unassembled WGS sequence"/>
</dbReference>
<evidence type="ECO:0000259" key="13">
    <source>
        <dbReference type="Pfam" id="PF01494"/>
    </source>
</evidence>
<protein>
    <recommendedName>
        <fullName evidence="13">FAD-binding domain-containing protein</fullName>
    </recommendedName>
</protein>
<evidence type="ECO:0000256" key="10">
    <source>
        <dbReference type="ARBA" id="ARBA00023136"/>
    </source>
</evidence>
<keyword evidence="5 12" id="KW-0812">Transmembrane</keyword>
<dbReference type="InterPro" id="IPR050562">
    <property type="entry name" value="FAD_mOase_fung"/>
</dbReference>
<feature type="transmembrane region" description="Helical" evidence="12">
    <location>
        <begin position="493"/>
        <end position="511"/>
    </location>
</feature>
<organism evidence="14 15">
    <name type="scientific">Fusarium redolens</name>
    <dbReference type="NCBI Taxonomy" id="48865"/>
    <lineage>
        <taxon>Eukaryota</taxon>
        <taxon>Fungi</taxon>
        <taxon>Dikarya</taxon>
        <taxon>Ascomycota</taxon>
        <taxon>Pezizomycotina</taxon>
        <taxon>Sordariomycetes</taxon>
        <taxon>Hypocreomycetidae</taxon>
        <taxon>Hypocreales</taxon>
        <taxon>Nectriaceae</taxon>
        <taxon>Fusarium</taxon>
        <taxon>Fusarium redolens species complex</taxon>
    </lineage>
</organism>